<organism evidence="6 7">
    <name type="scientific">Gordonia terrae</name>
    <dbReference type="NCBI Taxonomy" id="2055"/>
    <lineage>
        <taxon>Bacteria</taxon>
        <taxon>Bacillati</taxon>
        <taxon>Actinomycetota</taxon>
        <taxon>Actinomycetes</taxon>
        <taxon>Mycobacteriales</taxon>
        <taxon>Gordoniaceae</taxon>
        <taxon>Gordonia</taxon>
    </lineage>
</organism>
<comment type="similarity">
    <text evidence="1">Belongs to the FAH family.</text>
</comment>
<feature type="region of interest" description="Disordered" evidence="3">
    <location>
        <begin position="1"/>
        <end position="41"/>
    </location>
</feature>
<proteinExistence type="inferred from homology"/>
<feature type="compositionally biased region" description="Basic residues" evidence="3">
    <location>
        <begin position="1"/>
        <end position="12"/>
    </location>
</feature>
<reference evidence="6 7" key="1">
    <citation type="submission" date="2018-05" db="EMBL/GenBank/DDBJ databases">
        <title>Complete genome sequence of Gordonia terrae NRRL B-16283.</title>
        <authorList>
            <person name="Garlena R.A."/>
            <person name="Russell D.A."/>
            <person name="Hatfull G.F."/>
        </authorList>
    </citation>
    <scope>NUCLEOTIDE SEQUENCE [LARGE SCALE GENOMIC DNA]</scope>
    <source>
        <strain evidence="6 7">NRRL B-16283</strain>
    </source>
</reference>
<gene>
    <name evidence="6" type="ORF">DLJ61_21570</name>
</gene>
<dbReference type="PANTHER" id="PTHR42796">
    <property type="entry name" value="FUMARYLACETOACETATE HYDROLASE DOMAIN-CONTAINING PROTEIN 2A-RELATED"/>
    <property type="match status" value="1"/>
</dbReference>
<evidence type="ECO:0000256" key="3">
    <source>
        <dbReference type="SAM" id="MobiDB-lite"/>
    </source>
</evidence>
<sequence>MARRPLRGRLHPAGRDLEDLTPSPDLGFPDSLRRGLAATPPPLRLDGPGLMKYARFAQGGVVGVGVVTADVVQPIGETLDDIIRGAQPTPIGTPVPLDDVGLLAPVPESSRGVYCFGINYVAHQRESAEHFAATVPSDPIVFFKTPSALTGPFADIVTDDAVSAQLDWEVELGVLIGRAGRNIAPDAVADHIFGYTVVNDVTARDLQKRFSQWHIGKNLDATTPVGPWIVTADEIAFPPRLEIALQVDGVVKQRAVTSDMIFSITEQICALSRYIELLPGDLIATGTPAGVGFTRTPAEFLAPGSVVTASISEIGSIVNPVRREIDIASLTETPADLTSIEGVR</sequence>
<evidence type="ECO:0000256" key="1">
    <source>
        <dbReference type="ARBA" id="ARBA00010211"/>
    </source>
</evidence>
<dbReference type="GO" id="GO:0019752">
    <property type="term" value="P:carboxylic acid metabolic process"/>
    <property type="evidence" value="ECO:0007669"/>
    <property type="project" value="UniProtKB-ARBA"/>
</dbReference>
<dbReference type="Proteomes" id="UP000247118">
    <property type="component" value="Chromosome"/>
</dbReference>
<dbReference type="PANTHER" id="PTHR42796:SF4">
    <property type="entry name" value="FUMARYLACETOACETATE HYDROLASE DOMAIN-CONTAINING PROTEIN 2A"/>
    <property type="match status" value="1"/>
</dbReference>
<feature type="domain" description="Fumarylacetoacetase-like C-terminal" evidence="4">
    <location>
        <begin position="113"/>
        <end position="322"/>
    </location>
</feature>
<dbReference type="InterPro" id="IPR051121">
    <property type="entry name" value="FAH"/>
</dbReference>
<keyword evidence="2" id="KW-0479">Metal-binding</keyword>
<evidence type="ECO:0000259" key="5">
    <source>
        <dbReference type="Pfam" id="PF10370"/>
    </source>
</evidence>
<dbReference type="SUPFAM" id="SSF56529">
    <property type="entry name" value="FAH"/>
    <property type="match status" value="1"/>
</dbReference>
<dbReference type="GO" id="GO:0046872">
    <property type="term" value="F:metal ion binding"/>
    <property type="evidence" value="ECO:0007669"/>
    <property type="project" value="UniProtKB-KW"/>
</dbReference>
<evidence type="ECO:0000313" key="6">
    <source>
        <dbReference type="EMBL" id="AWO85764.1"/>
    </source>
</evidence>
<name>A0AAD0P0U6_9ACTN</name>
<dbReference type="EMBL" id="CP029604">
    <property type="protein sequence ID" value="AWO85764.1"/>
    <property type="molecule type" value="Genomic_DNA"/>
</dbReference>
<dbReference type="InterPro" id="IPR011234">
    <property type="entry name" value="Fumarylacetoacetase-like_C"/>
</dbReference>
<dbReference type="GO" id="GO:0016853">
    <property type="term" value="F:isomerase activity"/>
    <property type="evidence" value="ECO:0007669"/>
    <property type="project" value="UniProtKB-KW"/>
</dbReference>
<accession>A0AAD0P0U6</accession>
<dbReference type="Pfam" id="PF10370">
    <property type="entry name" value="Rv2993c-like_N"/>
    <property type="match status" value="1"/>
</dbReference>
<protein>
    <submittedName>
        <fullName evidence="6">5-carboxymethyl-2-hydroxymuconate isomerase</fullName>
    </submittedName>
</protein>
<dbReference type="Gene3D" id="3.90.850.10">
    <property type="entry name" value="Fumarylacetoacetase-like, C-terminal domain"/>
    <property type="match status" value="1"/>
</dbReference>
<dbReference type="Pfam" id="PF01557">
    <property type="entry name" value="FAA_hydrolase"/>
    <property type="match status" value="1"/>
</dbReference>
<evidence type="ECO:0000259" key="4">
    <source>
        <dbReference type="Pfam" id="PF01557"/>
    </source>
</evidence>
<dbReference type="AlphaFoldDB" id="A0AAD0P0U6"/>
<dbReference type="InterPro" id="IPR018833">
    <property type="entry name" value="Rv2993c-like_N"/>
</dbReference>
<evidence type="ECO:0000313" key="7">
    <source>
        <dbReference type="Proteomes" id="UP000247118"/>
    </source>
</evidence>
<dbReference type="InterPro" id="IPR036663">
    <property type="entry name" value="Fumarylacetoacetase_C_sf"/>
</dbReference>
<dbReference type="FunFam" id="3.90.850.10:FF:000002">
    <property type="entry name" value="2-hydroxyhepta-2,4-diene-1,7-dioate isomerase"/>
    <property type="match status" value="1"/>
</dbReference>
<feature type="domain" description="Rv2993c-like N-terminal" evidence="5">
    <location>
        <begin position="51"/>
        <end position="105"/>
    </location>
</feature>
<keyword evidence="6" id="KW-0413">Isomerase</keyword>
<evidence type="ECO:0000256" key="2">
    <source>
        <dbReference type="ARBA" id="ARBA00022723"/>
    </source>
</evidence>